<keyword evidence="10" id="KW-1185">Reference proteome</keyword>
<feature type="active site" evidence="5">
    <location>
        <position position="264"/>
    </location>
</feature>
<dbReference type="InterPro" id="IPR029510">
    <property type="entry name" value="Ald_DH_CS_GLU"/>
</dbReference>
<organism evidence="9 10">
    <name type="scientific">Sphingomonas lacunae</name>
    <dbReference type="NCBI Taxonomy" id="2698828"/>
    <lineage>
        <taxon>Bacteria</taxon>
        <taxon>Pseudomonadati</taxon>
        <taxon>Pseudomonadota</taxon>
        <taxon>Alphaproteobacteria</taxon>
        <taxon>Sphingomonadales</taxon>
        <taxon>Sphingomonadaceae</taxon>
        <taxon>Sphingomonas</taxon>
    </lineage>
</organism>
<evidence type="ECO:0000256" key="6">
    <source>
        <dbReference type="PROSITE-ProRule" id="PRU10007"/>
    </source>
</evidence>
<dbReference type="PIRSF" id="PIRSF036492">
    <property type="entry name" value="ALDH"/>
    <property type="match status" value="1"/>
</dbReference>
<protein>
    <recommendedName>
        <fullName evidence="4">Aldehyde dehydrogenase</fullName>
    </recommendedName>
</protein>
<dbReference type="SUPFAM" id="SSF53720">
    <property type="entry name" value="ALDH-like"/>
    <property type="match status" value="1"/>
</dbReference>
<dbReference type="PANTHER" id="PTHR43570">
    <property type="entry name" value="ALDEHYDE DEHYDROGENASE"/>
    <property type="match status" value="1"/>
</dbReference>
<comment type="similarity">
    <text evidence="1 4 7">Belongs to the aldehyde dehydrogenase family.</text>
</comment>
<dbReference type="EMBL" id="CP053015">
    <property type="protein sequence ID" value="QJQ31573.1"/>
    <property type="molecule type" value="Genomic_DNA"/>
</dbReference>
<dbReference type="PANTHER" id="PTHR43570:SF20">
    <property type="entry name" value="ALDEHYDE DEHYDROGENASE ALDX-RELATED"/>
    <property type="match status" value="1"/>
</dbReference>
<dbReference type="Proteomes" id="UP000503018">
    <property type="component" value="Chromosome"/>
</dbReference>
<dbReference type="AlphaFoldDB" id="A0A6M4ARD1"/>
<evidence type="ECO:0000259" key="8">
    <source>
        <dbReference type="Pfam" id="PF00171"/>
    </source>
</evidence>
<reference evidence="9 10" key="1">
    <citation type="submission" date="2020-01" db="EMBL/GenBank/DDBJ databases">
        <title>Sphingomonas sp. strain CSW-10.</title>
        <authorList>
            <person name="Chen W.-M."/>
        </authorList>
    </citation>
    <scope>NUCLEOTIDE SEQUENCE [LARGE SCALE GENOMIC DNA]</scope>
    <source>
        <strain evidence="9 10">CSW-10</strain>
    </source>
</reference>
<dbReference type="KEGG" id="slan:GV829_03205"/>
<dbReference type="RefSeq" id="WP_169943793.1">
    <property type="nucleotide sequence ID" value="NZ_CP053015.1"/>
</dbReference>
<dbReference type="Gene3D" id="3.40.605.10">
    <property type="entry name" value="Aldehyde Dehydrogenase, Chain A, domain 1"/>
    <property type="match status" value="1"/>
</dbReference>
<evidence type="ECO:0000256" key="5">
    <source>
        <dbReference type="PIRSR" id="PIRSR036492-1"/>
    </source>
</evidence>
<accession>A0A6M4ARD1</accession>
<dbReference type="InterPro" id="IPR016162">
    <property type="entry name" value="Ald_DH_N"/>
</dbReference>
<dbReference type="PROSITE" id="PS00687">
    <property type="entry name" value="ALDEHYDE_DEHYDR_GLU"/>
    <property type="match status" value="1"/>
</dbReference>
<evidence type="ECO:0000256" key="4">
    <source>
        <dbReference type="PIRNR" id="PIRNR036492"/>
    </source>
</evidence>
<gene>
    <name evidence="9" type="ORF">GV829_03205</name>
</gene>
<evidence type="ECO:0000256" key="3">
    <source>
        <dbReference type="ARBA" id="ARBA00023027"/>
    </source>
</evidence>
<dbReference type="Pfam" id="PF00171">
    <property type="entry name" value="Aldedh"/>
    <property type="match status" value="1"/>
</dbReference>
<feature type="active site" evidence="5 6">
    <location>
        <position position="230"/>
    </location>
</feature>
<dbReference type="InterPro" id="IPR015590">
    <property type="entry name" value="Aldehyde_DH_dom"/>
</dbReference>
<dbReference type="InterPro" id="IPR016160">
    <property type="entry name" value="Ald_DH_CS_CYS"/>
</dbReference>
<feature type="domain" description="Aldehyde dehydrogenase" evidence="8">
    <location>
        <begin position="7"/>
        <end position="457"/>
    </location>
</feature>
<keyword evidence="3" id="KW-0520">NAD</keyword>
<dbReference type="GO" id="GO:0004029">
    <property type="term" value="F:aldehyde dehydrogenase (NAD+) activity"/>
    <property type="evidence" value="ECO:0007669"/>
    <property type="project" value="TreeGrafter"/>
</dbReference>
<dbReference type="InterPro" id="IPR016161">
    <property type="entry name" value="Ald_DH/histidinol_DH"/>
</dbReference>
<sequence>MASAAQTTASATPAHHDAASMRALLETQRADFTRTLPVSLEVRRDRIDRAIAMLIDHATEWCEACSADFGHRPHELTMISDVLASSGALKHAKKHLSAWMKGERRKAMFPLSLLGASARVEYQPKGVVGIIAPWNFPIGMVMAPLAGVFAAGNRAIAKPSEFTPAVADLFAKLVPQYFAPEEFAIVTGGADVGQAFSQLPFDHVIFTGATGIGKHIMRAAADNLVPVTLELGGKSPVLVGQSADLSEVAGKVAQGKLMNAGQICLAPDYVLIDQAREQKLVDELVASASAMYPTILDNNDYTSVVNDRHHARLTAHVEDARAKGADIIVVNPANEDFSAANGRKMPLHIISGATDEMTVMQEEIFGPLLPIRRVDGVDGAIDFVNGRDRPLGLYYFGKDGAEEKMVLDRTISGGVTVNDVIFHVAQEDLPFGGVGPSGMGNYHGFDGFKTFSHAKSVYRQAKVDVAKLAGLKPPFGAATAKTIARDLKK</sequence>
<dbReference type="GO" id="GO:0006081">
    <property type="term" value="P:aldehyde metabolic process"/>
    <property type="evidence" value="ECO:0007669"/>
    <property type="project" value="InterPro"/>
</dbReference>
<dbReference type="PROSITE" id="PS00070">
    <property type="entry name" value="ALDEHYDE_DEHYDR_CYS"/>
    <property type="match status" value="1"/>
</dbReference>
<name>A0A6M4ARD1_9SPHN</name>
<evidence type="ECO:0000256" key="7">
    <source>
        <dbReference type="RuleBase" id="RU003345"/>
    </source>
</evidence>
<evidence type="ECO:0000313" key="9">
    <source>
        <dbReference type="EMBL" id="QJQ31573.1"/>
    </source>
</evidence>
<evidence type="ECO:0000256" key="2">
    <source>
        <dbReference type="ARBA" id="ARBA00023002"/>
    </source>
</evidence>
<dbReference type="GO" id="GO:0005737">
    <property type="term" value="C:cytoplasm"/>
    <property type="evidence" value="ECO:0007669"/>
    <property type="project" value="TreeGrafter"/>
</dbReference>
<dbReference type="InterPro" id="IPR012394">
    <property type="entry name" value="Aldehyde_DH_NAD(P)"/>
</dbReference>
<dbReference type="InterPro" id="IPR016163">
    <property type="entry name" value="Ald_DH_C"/>
</dbReference>
<evidence type="ECO:0000313" key="10">
    <source>
        <dbReference type="Proteomes" id="UP000503018"/>
    </source>
</evidence>
<proteinExistence type="inferred from homology"/>
<dbReference type="Gene3D" id="3.40.309.10">
    <property type="entry name" value="Aldehyde Dehydrogenase, Chain A, domain 2"/>
    <property type="match status" value="1"/>
</dbReference>
<dbReference type="CDD" id="cd07133">
    <property type="entry name" value="ALDH_CALDH_CalB"/>
    <property type="match status" value="1"/>
</dbReference>
<evidence type="ECO:0000256" key="1">
    <source>
        <dbReference type="ARBA" id="ARBA00009986"/>
    </source>
</evidence>
<keyword evidence="2 4" id="KW-0560">Oxidoreductase</keyword>